<dbReference type="Proteomes" id="UP000243081">
    <property type="component" value="Unassembled WGS sequence"/>
</dbReference>
<keyword evidence="3" id="KW-1185">Reference proteome</keyword>
<comment type="caution">
    <text evidence="2">The sequence shown here is derived from an EMBL/GenBank/DDBJ whole genome shotgun (WGS) entry which is preliminary data.</text>
</comment>
<evidence type="ECO:0000256" key="1">
    <source>
        <dbReference type="SAM" id="MobiDB-lite"/>
    </source>
</evidence>
<dbReference type="AlphaFoldDB" id="A0A179ICB6"/>
<reference evidence="2 3" key="1">
    <citation type="submission" date="2016-03" db="EMBL/GenBank/DDBJ databases">
        <title>Fine-scale spatial genetic structure of a fungal parasite of coffee scale insects.</title>
        <authorList>
            <person name="Jackson D."/>
            <person name="Zemenick K.A."/>
            <person name="Malloure B."/>
            <person name="Quandt C.A."/>
            <person name="James T.Y."/>
        </authorList>
    </citation>
    <scope>NUCLEOTIDE SEQUENCE [LARGE SCALE GENOMIC DNA]</scope>
    <source>
        <strain evidence="2 3">UM487</strain>
    </source>
</reference>
<evidence type="ECO:0000313" key="3">
    <source>
        <dbReference type="Proteomes" id="UP000243081"/>
    </source>
</evidence>
<protein>
    <submittedName>
        <fullName evidence="2">Uncharacterized protein</fullName>
    </submittedName>
</protein>
<gene>
    <name evidence="2" type="ORF">LLEC1_02290</name>
</gene>
<proteinExistence type="predicted"/>
<feature type="region of interest" description="Disordered" evidence="1">
    <location>
        <begin position="49"/>
        <end position="100"/>
    </location>
</feature>
<sequence>MKARIDIFTDVSVPFLNVKFQWTTIGTGAPQKPAPTWSAVGEILPRVTSNKQSSEKKQLCAHQHQLTSPKALHRPASSRAIGPLPRSLPVTPRDARRMRS</sequence>
<name>A0A179ICB6_CORDF</name>
<organism evidence="2 3">
    <name type="scientific">Cordyceps confragosa</name>
    <name type="common">Lecanicillium lecanii</name>
    <dbReference type="NCBI Taxonomy" id="2714763"/>
    <lineage>
        <taxon>Eukaryota</taxon>
        <taxon>Fungi</taxon>
        <taxon>Dikarya</taxon>
        <taxon>Ascomycota</taxon>
        <taxon>Pezizomycotina</taxon>
        <taxon>Sordariomycetes</taxon>
        <taxon>Hypocreomycetidae</taxon>
        <taxon>Hypocreales</taxon>
        <taxon>Cordycipitaceae</taxon>
        <taxon>Akanthomyces</taxon>
    </lineage>
</organism>
<dbReference type="EMBL" id="LUKN01002309">
    <property type="protein sequence ID" value="OAQ99280.1"/>
    <property type="molecule type" value="Genomic_DNA"/>
</dbReference>
<accession>A0A179ICB6</accession>
<evidence type="ECO:0000313" key="2">
    <source>
        <dbReference type="EMBL" id="OAQ99280.1"/>
    </source>
</evidence>